<dbReference type="InterPro" id="IPR041931">
    <property type="entry name" value="DNA_pol3_alpha_thumb_dom"/>
</dbReference>
<keyword evidence="2 8" id="KW-0808">Transferase</keyword>
<dbReference type="Pfam" id="PF14579">
    <property type="entry name" value="HHH_6"/>
    <property type="match status" value="1"/>
</dbReference>
<evidence type="ECO:0000256" key="2">
    <source>
        <dbReference type="ARBA" id="ARBA00022679"/>
    </source>
</evidence>
<name>A0A1W1BMR2_9ZZZZ</name>
<accession>A0A1W1BMR2</accession>
<keyword evidence="5" id="KW-0239">DNA-directed DNA polymerase</keyword>
<dbReference type="InterPro" id="IPR003141">
    <property type="entry name" value="Pol/His_phosphatase_N"/>
</dbReference>
<evidence type="ECO:0000256" key="4">
    <source>
        <dbReference type="ARBA" id="ARBA00022705"/>
    </source>
</evidence>
<comment type="catalytic activity">
    <reaction evidence="6">
        <text>DNA(n) + a 2'-deoxyribonucleoside 5'-triphosphate = DNA(n+1) + diphosphate</text>
        <dbReference type="Rhea" id="RHEA:22508"/>
        <dbReference type="Rhea" id="RHEA-COMP:17339"/>
        <dbReference type="Rhea" id="RHEA-COMP:17340"/>
        <dbReference type="ChEBI" id="CHEBI:33019"/>
        <dbReference type="ChEBI" id="CHEBI:61560"/>
        <dbReference type="ChEBI" id="CHEBI:173112"/>
        <dbReference type="EC" id="2.7.7.7"/>
    </reaction>
</comment>
<proteinExistence type="predicted"/>
<organism evidence="8">
    <name type="scientific">hydrothermal vent metagenome</name>
    <dbReference type="NCBI Taxonomy" id="652676"/>
    <lineage>
        <taxon>unclassified sequences</taxon>
        <taxon>metagenomes</taxon>
        <taxon>ecological metagenomes</taxon>
    </lineage>
</organism>
<dbReference type="NCBIfam" id="NF004226">
    <property type="entry name" value="PRK05673.1"/>
    <property type="match status" value="1"/>
</dbReference>
<evidence type="ECO:0000256" key="3">
    <source>
        <dbReference type="ARBA" id="ARBA00022695"/>
    </source>
</evidence>
<sequence>MSKYPFTHLHLHTEYSLLDGANKVDLLVKRVKELGMDAVAMTDHGNMFGAIHFWKAARSEGLKPIIGLEAYLHNAEDLSDKSTRQRFHLCLYAKNKKGYENLMYLSSMSYIEGFYYYPRINKKLLREHSEGLICSSACLQGEVSWHLNTQNERNKKNGAGGYEKAKEVALEYKEIFGDDFYLEIMRHGIGDQLFIDEQLLRLSKETGIKLVATNDTHYTYADDAEYHEAFMCIGMNKLYDDPKRLRHSVHEFYVKSPEEIAKLYADIPEVLEATQEIVDKCQEFKPIVDTPTPPNFKFTKEYAQKEGLDIDFEDDAPLGEDATDEQKKQWLSAADKNDRAYFIHKCKEGLEKRLVHVPQERHEEYRKRLEYEMDIINSMKFPGYMLIVWDFVREAKAMGVAVGPGRGSAAGSLVAYALEITDIDPMKYDLLFERFLNPERVSMPDIDMDFMQARRGEVIDYVVRKYGRNQVSQIITFGSLLAKGVIRDVARVLDMPLSKADAMAKLIPDELGITLNGKEKKGKFVEGAYQKEPKLREMIETDPQAKRVWEFALKLEGLKRNAGMHAAGVVISNEELWKKTPIYKPSGEDTFVTQYSLNYMEDVDLIKFDFLGLKTLDVIDNAIKLVEKRYNKKIDWNKIDVDDRGVYEVIKSGETLGMFQIESSGMQDLNRRLKPDNFEDIIAVLALYRPGPMESGMLDDFIERKHGRKKVFYPFEEVSFDSLKETLEPTYGMIVYQEQVMQIVQTIGGFSLGYADIIRRAMGKKKDMSGYKEEFCQGAVKQGYDYDKAGKLFELIEKFAGYGFNKSHSAAYAMVTFQTAYLKTYYPNEFMAALLTSEKDNTDKIVKYIDEVKRMGIELSPPDINHSQLEFSAITRDEQDVILFGLGAIKGVGEAAVLSILEVRNEGGAFKDMQDFVNRIDPQKVNKKVIESIIKAGGFDAFGYSRKALLDQIERLVETAKMANEAKKNAMGSLFGDDEEITTVKLELTNSEEFELKEILEFEKETLGFYVSGHPLDSFREEIEGLNYTLSSDIENIKDGSSALFIGKVEEVTRKVSKKGNTFGIVSMMDFHGSFEFMLFSDKLEQLEQMDLEAPIAIKARIAHTDFGARLNVTKLMELKEAKKESKKIKTQIEEKPLSPLELVIKLDMGEKVLEDLYRLVRQNPGNRELKLRISSKLKDIVIESSLRVSNNILEALEGNEAIDVVA</sequence>
<evidence type="ECO:0000256" key="6">
    <source>
        <dbReference type="ARBA" id="ARBA00049244"/>
    </source>
</evidence>
<dbReference type="InterPro" id="IPR029460">
    <property type="entry name" value="DNAPol_HHH"/>
</dbReference>
<evidence type="ECO:0000313" key="8">
    <source>
        <dbReference type="EMBL" id="SFV54803.1"/>
    </source>
</evidence>
<dbReference type="Pfam" id="PF07733">
    <property type="entry name" value="DNA_pol3_alpha"/>
    <property type="match status" value="1"/>
</dbReference>
<feature type="domain" description="Polymerase/histidinol phosphatase N-terminal" evidence="7">
    <location>
        <begin position="7"/>
        <end position="74"/>
    </location>
</feature>
<dbReference type="CDD" id="cd04485">
    <property type="entry name" value="DnaE_OBF"/>
    <property type="match status" value="1"/>
</dbReference>
<dbReference type="InterPro" id="IPR011708">
    <property type="entry name" value="DNA_pol3_alpha_NTPase_dom"/>
</dbReference>
<dbReference type="AlphaFoldDB" id="A0A1W1BMR2"/>
<dbReference type="InterPro" id="IPR004805">
    <property type="entry name" value="DnaE2/DnaE/PolC"/>
</dbReference>
<dbReference type="GO" id="GO:0003887">
    <property type="term" value="F:DNA-directed DNA polymerase activity"/>
    <property type="evidence" value="ECO:0007669"/>
    <property type="project" value="UniProtKB-KW"/>
</dbReference>
<dbReference type="Gene3D" id="3.20.20.140">
    <property type="entry name" value="Metal-dependent hydrolases"/>
    <property type="match status" value="1"/>
</dbReference>
<dbReference type="SMART" id="SM00481">
    <property type="entry name" value="POLIIIAc"/>
    <property type="match status" value="1"/>
</dbReference>
<dbReference type="SUPFAM" id="SSF89550">
    <property type="entry name" value="PHP domain-like"/>
    <property type="match status" value="1"/>
</dbReference>
<gene>
    <name evidence="8" type="ORF">MNB_SM-7-654</name>
</gene>
<dbReference type="InterPro" id="IPR016195">
    <property type="entry name" value="Pol/histidinol_Pase-like"/>
</dbReference>
<evidence type="ECO:0000259" key="7">
    <source>
        <dbReference type="SMART" id="SM00481"/>
    </source>
</evidence>
<dbReference type="GO" id="GO:0006260">
    <property type="term" value="P:DNA replication"/>
    <property type="evidence" value="ECO:0007669"/>
    <property type="project" value="UniProtKB-KW"/>
</dbReference>
<dbReference type="EC" id="2.7.7.7" evidence="1"/>
<dbReference type="EMBL" id="FPHB01000026">
    <property type="protein sequence ID" value="SFV54803.1"/>
    <property type="molecule type" value="Genomic_DNA"/>
</dbReference>
<dbReference type="CDD" id="cd12113">
    <property type="entry name" value="PHP_PolIIIA_DnaE3"/>
    <property type="match status" value="1"/>
</dbReference>
<dbReference type="Gene3D" id="1.10.150.870">
    <property type="match status" value="1"/>
</dbReference>
<dbReference type="NCBIfam" id="TIGR00594">
    <property type="entry name" value="polc"/>
    <property type="match status" value="1"/>
</dbReference>
<dbReference type="PANTHER" id="PTHR32294">
    <property type="entry name" value="DNA POLYMERASE III SUBUNIT ALPHA"/>
    <property type="match status" value="1"/>
</dbReference>
<keyword evidence="3 8" id="KW-0548">Nucleotidyltransferase</keyword>
<protein>
    <recommendedName>
        <fullName evidence="1">DNA-directed DNA polymerase</fullName>
        <ecNumber evidence="1">2.7.7.7</ecNumber>
    </recommendedName>
</protein>
<dbReference type="Pfam" id="PF02811">
    <property type="entry name" value="PHP"/>
    <property type="match status" value="1"/>
</dbReference>
<keyword evidence="4" id="KW-0235">DNA replication</keyword>
<dbReference type="Pfam" id="PF17657">
    <property type="entry name" value="DNA_pol3_finger"/>
    <property type="match status" value="1"/>
</dbReference>
<evidence type="ECO:0000256" key="5">
    <source>
        <dbReference type="ARBA" id="ARBA00022932"/>
    </source>
</evidence>
<dbReference type="InterPro" id="IPR040982">
    <property type="entry name" value="DNA_pol3_finger"/>
</dbReference>
<reference evidence="8" key="1">
    <citation type="submission" date="2016-10" db="EMBL/GenBank/DDBJ databases">
        <authorList>
            <person name="de Groot N.N."/>
        </authorList>
    </citation>
    <scope>NUCLEOTIDE SEQUENCE</scope>
</reference>
<evidence type="ECO:0000256" key="1">
    <source>
        <dbReference type="ARBA" id="ARBA00012417"/>
    </source>
</evidence>
<dbReference type="PANTHER" id="PTHR32294:SF0">
    <property type="entry name" value="DNA POLYMERASE III SUBUNIT ALPHA"/>
    <property type="match status" value="1"/>
</dbReference>
<dbReference type="InterPro" id="IPR004013">
    <property type="entry name" value="PHP_dom"/>
</dbReference>
<dbReference type="Gene3D" id="1.10.10.1600">
    <property type="entry name" value="Bacterial DNA polymerase III alpha subunit, thumb domain"/>
    <property type="match status" value="1"/>
</dbReference>
<dbReference type="GO" id="GO:0008408">
    <property type="term" value="F:3'-5' exonuclease activity"/>
    <property type="evidence" value="ECO:0007669"/>
    <property type="project" value="InterPro"/>
</dbReference>